<dbReference type="RefSeq" id="WP_101711369.1">
    <property type="nucleotide sequence ID" value="NZ_CP026100.1"/>
</dbReference>
<dbReference type="Proteomes" id="UP000281192">
    <property type="component" value="Chromosome"/>
</dbReference>
<keyword evidence="6" id="KW-1185">Reference proteome</keyword>
<dbReference type="InterPro" id="IPR011379">
    <property type="entry name" value="MazG-related_GP37"/>
</dbReference>
<evidence type="ECO:0000313" key="5">
    <source>
        <dbReference type="Proteomes" id="UP000234483"/>
    </source>
</evidence>
<sequence length="391" mass="43815">MDDQYEALSLSAYAAGAARTDRGVDGQSLAFPLLGLFGETGSLLSELKKKQRDKAASRAYADAVADELGDVLWYLASIANRGGISLNAVAAHVVRNDAEWAGVEIPDLTFETLQPHNIPRTGQAQPDFETTLLALADEVGGLVRAHREGEIQHGGATLALPLSRIFKLLLRASREAGMTLESAAIKNLYKTQDRWPDERRYPAAFDEGCDEDEQLPRQMTIDIFEKKVGGYPFVFQRCNELFIGDRLTDNSHEPDDYRFHDVFHFAFVAILSWSPVIRSLLRLKRKSLPKTDETEDGARAILIEEGISTWVFGQAAPLQLFEGMNPGQMPIGILKQVRQFASGYEPQVCPLWLWEEALLQGYAAFRFLKTHRRGRVIVDFNNRQLRIEPLP</sequence>
<evidence type="ECO:0000313" key="4">
    <source>
        <dbReference type="EMBL" id="PLR20531.1"/>
    </source>
</evidence>
<dbReference type="KEGG" id="cfh:C1707_23395"/>
<dbReference type="Pfam" id="PF03819">
    <property type="entry name" value="MazG"/>
    <property type="match status" value="1"/>
</dbReference>
<dbReference type="InterPro" id="IPR004518">
    <property type="entry name" value="MazG-like_dom"/>
</dbReference>
<dbReference type="EMBL" id="PJRQ01000006">
    <property type="protein sequence ID" value="PLR20531.1"/>
    <property type="molecule type" value="Genomic_DNA"/>
</dbReference>
<dbReference type="OrthoDB" id="5953925at2"/>
<evidence type="ECO:0000259" key="1">
    <source>
        <dbReference type="Pfam" id="PF03819"/>
    </source>
</evidence>
<dbReference type="Proteomes" id="UP000234483">
    <property type="component" value="Unassembled WGS sequence"/>
</dbReference>
<accession>A0A2N5D3D4</accession>
<reference evidence="3 6" key="2">
    <citation type="submission" date="2018-01" db="EMBL/GenBank/DDBJ databases">
        <title>Complete genome sequence of Caulobacter flavus RHGG3.</title>
        <authorList>
            <person name="Yang E."/>
        </authorList>
    </citation>
    <scope>NUCLEOTIDE SEQUENCE [LARGE SCALE GENOMIC DNA]</scope>
    <source>
        <strain evidence="3 6">RHGG3</strain>
    </source>
</reference>
<dbReference type="CDD" id="cd11541">
    <property type="entry name" value="NTP-PPase_u4"/>
    <property type="match status" value="1"/>
</dbReference>
<organism evidence="4 5">
    <name type="scientific">Caulobacter flavus</name>
    <dbReference type="NCBI Taxonomy" id="1679497"/>
    <lineage>
        <taxon>Bacteria</taxon>
        <taxon>Pseudomonadati</taxon>
        <taxon>Pseudomonadota</taxon>
        <taxon>Alphaproteobacteria</taxon>
        <taxon>Caulobacterales</taxon>
        <taxon>Caulobacteraceae</taxon>
        <taxon>Caulobacter</taxon>
    </lineage>
</organism>
<feature type="domain" description="MazG C-terminal" evidence="2">
    <location>
        <begin position="203"/>
        <end position="389"/>
    </location>
</feature>
<evidence type="ECO:0000313" key="6">
    <source>
        <dbReference type="Proteomes" id="UP000281192"/>
    </source>
</evidence>
<reference evidence="4 5" key="1">
    <citation type="submission" date="2017-12" db="EMBL/GenBank/DDBJ databases">
        <title>The genome sequence of Caulobacter flavus CGMCC1 15093.</title>
        <authorList>
            <person name="Gao J."/>
            <person name="Mao X."/>
            <person name="Sun J."/>
        </authorList>
    </citation>
    <scope>NUCLEOTIDE SEQUENCE [LARGE SCALE GENOMIC DNA]</scope>
    <source>
        <strain evidence="4 5">CGMCC1 15093</strain>
    </source>
</reference>
<dbReference type="Gene3D" id="1.10.287.1080">
    <property type="entry name" value="MazG-like"/>
    <property type="match status" value="1"/>
</dbReference>
<protein>
    <submittedName>
        <fullName evidence="4">Pyrophosphatase</fullName>
    </submittedName>
</protein>
<evidence type="ECO:0000259" key="2">
    <source>
        <dbReference type="Pfam" id="PF18722"/>
    </source>
</evidence>
<proteinExistence type="predicted"/>
<dbReference type="SUPFAM" id="SSF101386">
    <property type="entry name" value="all-alpha NTP pyrophosphatases"/>
    <property type="match status" value="1"/>
</dbReference>
<name>A0A2N5D3D4_9CAUL</name>
<evidence type="ECO:0000313" key="3">
    <source>
        <dbReference type="EMBL" id="AYV48963.1"/>
    </source>
</evidence>
<gene>
    <name evidence="3" type="ORF">C1707_23395</name>
    <name evidence="4" type="ORF">CFHF_02040</name>
</gene>
<dbReference type="Pfam" id="PF18722">
    <property type="entry name" value="MazG_C"/>
    <property type="match status" value="1"/>
</dbReference>
<feature type="domain" description="NTP pyrophosphohydrolase MazG-like" evidence="1">
    <location>
        <begin position="34"/>
        <end position="94"/>
    </location>
</feature>
<dbReference type="InterPro" id="IPR041407">
    <property type="entry name" value="MazG_C"/>
</dbReference>
<dbReference type="EMBL" id="CP026100">
    <property type="protein sequence ID" value="AYV48963.1"/>
    <property type="molecule type" value="Genomic_DNA"/>
</dbReference>
<dbReference type="AlphaFoldDB" id="A0A2N5D3D4"/>